<dbReference type="GO" id="GO:0042276">
    <property type="term" value="P:error-prone translesion synthesis"/>
    <property type="evidence" value="ECO:0007669"/>
    <property type="project" value="TreeGrafter"/>
</dbReference>
<comment type="caution">
    <text evidence="2">The sequence shown here is derived from an EMBL/GenBank/DDBJ whole genome shotgun (WGS) entry which is preliminary data.</text>
</comment>
<protein>
    <submittedName>
        <fullName evidence="2">DNA polymerase V subunit UmuC</fullName>
    </submittedName>
</protein>
<dbReference type="InterPro" id="IPR017961">
    <property type="entry name" value="DNA_pol_Y-fam_little_finger"/>
</dbReference>
<dbReference type="GO" id="GO:0006281">
    <property type="term" value="P:DNA repair"/>
    <property type="evidence" value="ECO:0007669"/>
    <property type="project" value="InterPro"/>
</dbReference>
<evidence type="ECO:0000313" key="2">
    <source>
        <dbReference type="EMBL" id="KMO26129.1"/>
    </source>
</evidence>
<dbReference type="InterPro" id="IPR043502">
    <property type="entry name" value="DNA/RNA_pol_sf"/>
</dbReference>
<proteinExistence type="predicted"/>
<feature type="non-terminal residue" evidence="2">
    <location>
        <position position="1"/>
    </location>
</feature>
<dbReference type="GO" id="GO:0005829">
    <property type="term" value="C:cytosol"/>
    <property type="evidence" value="ECO:0007669"/>
    <property type="project" value="TreeGrafter"/>
</dbReference>
<dbReference type="SUPFAM" id="SSF56672">
    <property type="entry name" value="DNA/RNA polymerases"/>
    <property type="match status" value="1"/>
</dbReference>
<dbReference type="Proteomes" id="UP000035955">
    <property type="component" value="Unassembled WGS sequence"/>
</dbReference>
<dbReference type="AlphaFoldDB" id="A0A0J6RXM7"/>
<dbReference type="GO" id="GO:0003684">
    <property type="term" value="F:damaged DNA binding"/>
    <property type="evidence" value="ECO:0007669"/>
    <property type="project" value="InterPro"/>
</dbReference>
<dbReference type="Gene3D" id="1.10.150.20">
    <property type="entry name" value="5' to 3' exonuclease, C-terminal subdomain"/>
    <property type="match status" value="1"/>
</dbReference>
<keyword evidence="3" id="KW-1185">Reference proteome</keyword>
<dbReference type="InterPro" id="IPR050116">
    <property type="entry name" value="DNA_polymerase-Y"/>
</dbReference>
<dbReference type="PANTHER" id="PTHR11076">
    <property type="entry name" value="DNA REPAIR POLYMERASE UMUC / TRANSFERASE FAMILY MEMBER"/>
    <property type="match status" value="1"/>
</dbReference>
<evidence type="ECO:0000313" key="3">
    <source>
        <dbReference type="Proteomes" id="UP000035955"/>
    </source>
</evidence>
<sequence>LDGEAAQTAALARLALEDVWGIGHRLAPRLAALGISTPLELRAADPAMIRQRFNVVLQRTVLELRGIPCLDLERDSPEAKTICSARSFGRAVEGFEELAEALSTYVSRSAEKLRRQGLAAAAIAVMLATNRHKPEDAQYHATRHVRLTIATADTARLIRAALWGVRQIYRPGFRYKKTGILLLDLVPAGSVQGSLFL</sequence>
<gene>
    <name evidence="2" type="ORF">VQ02_34300</name>
</gene>
<dbReference type="Pfam" id="PF11799">
    <property type="entry name" value="IMS_C"/>
    <property type="match status" value="1"/>
</dbReference>
<dbReference type="PANTHER" id="PTHR11076:SF34">
    <property type="entry name" value="PROTEIN UMUC"/>
    <property type="match status" value="1"/>
</dbReference>
<reference evidence="2 3" key="1">
    <citation type="submission" date="2015-03" db="EMBL/GenBank/DDBJ databases">
        <title>Genome sequencing of Methylobacterium variabile DSM 16961.</title>
        <authorList>
            <person name="Chaudhry V."/>
            <person name="Patil P.B."/>
        </authorList>
    </citation>
    <scope>NUCLEOTIDE SEQUENCE [LARGE SCALE GENOMIC DNA]</scope>
    <source>
        <strain evidence="2 3">DSM 16961</strain>
    </source>
</reference>
<accession>A0A0J6RXM7</accession>
<name>A0A0J6RXM7_9HYPH</name>
<feature type="domain" description="DNA polymerase Y-family little finger" evidence="1">
    <location>
        <begin position="80"/>
        <end position="195"/>
    </location>
</feature>
<evidence type="ECO:0000259" key="1">
    <source>
        <dbReference type="Pfam" id="PF11799"/>
    </source>
</evidence>
<dbReference type="GO" id="GO:0003887">
    <property type="term" value="F:DNA-directed DNA polymerase activity"/>
    <property type="evidence" value="ECO:0007669"/>
    <property type="project" value="TreeGrafter"/>
</dbReference>
<dbReference type="EMBL" id="LABY01000513">
    <property type="protein sequence ID" value="KMO26129.1"/>
    <property type="molecule type" value="Genomic_DNA"/>
</dbReference>
<dbReference type="GO" id="GO:0009432">
    <property type="term" value="P:SOS response"/>
    <property type="evidence" value="ECO:0007669"/>
    <property type="project" value="TreeGrafter"/>
</dbReference>
<organism evidence="2 3">
    <name type="scientific">Methylobacterium variabile</name>
    <dbReference type="NCBI Taxonomy" id="298794"/>
    <lineage>
        <taxon>Bacteria</taxon>
        <taxon>Pseudomonadati</taxon>
        <taxon>Pseudomonadota</taxon>
        <taxon>Alphaproteobacteria</taxon>
        <taxon>Hyphomicrobiales</taxon>
        <taxon>Methylobacteriaceae</taxon>
        <taxon>Methylobacterium</taxon>
    </lineage>
</organism>
<feature type="non-terminal residue" evidence="2">
    <location>
        <position position="197"/>
    </location>
</feature>